<dbReference type="AlphaFoldDB" id="A0A430AF20"/>
<accession>A0A430AF20</accession>
<gene>
    <name evidence="1" type="ORF">CBF30_10795</name>
</gene>
<dbReference type="Proteomes" id="UP000288669">
    <property type="component" value="Unassembled WGS sequence"/>
</dbReference>
<keyword evidence="2" id="KW-1185">Reference proteome</keyword>
<name>A0A430AF20_9ENTE</name>
<dbReference type="EMBL" id="NGJZ01000004">
    <property type="protein sequence ID" value="RSU06196.1"/>
    <property type="molecule type" value="Genomic_DNA"/>
</dbReference>
<dbReference type="OrthoDB" id="2207909at2"/>
<evidence type="ECO:0000313" key="2">
    <source>
        <dbReference type="Proteomes" id="UP000288669"/>
    </source>
</evidence>
<reference evidence="1 2" key="1">
    <citation type="submission" date="2017-05" db="EMBL/GenBank/DDBJ databases">
        <title>Vagococcus spp. assemblies.</title>
        <authorList>
            <person name="Gulvik C.A."/>
        </authorList>
    </citation>
    <scope>NUCLEOTIDE SEQUENCE [LARGE SCALE GENOMIC DNA]</scope>
    <source>
        <strain evidence="1 2">DSM 24756</strain>
    </source>
</reference>
<organism evidence="1 2">
    <name type="scientific">Vagococcus entomophilus</name>
    <dbReference type="NCBI Taxonomy" id="1160095"/>
    <lineage>
        <taxon>Bacteria</taxon>
        <taxon>Bacillati</taxon>
        <taxon>Bacillota</taxon>
        <taxon>Bacilli</taxon>
        <taxon>Lactobacillales</taxon>
        <taxon>Enterococcaceae</taxon>
        <taxon>Vagococcus</taxon>
    </lineage>
</organism>
<sequence length="106" mass="12163">MGGKKEFQCLKKENKRLQTQIDSFTKLNVLRKKFTVSGGGLSGNEQIYLDDSQALTILKLPSSKFYMAMENVVKLHSFFQNVNCGSRCEFIRLRIQYGMEISSEIE</sequence>
<protein>
    <submittedName>
        <fullName evidence="1">Uncharacterized protein</fullName>
    </submittedName>
</protein>
<proteinExistence type="predicted"/>
<evidence type="ECO:0000313" key="1">
    <source>
        <dbReference type="EMBL" id="RSU06196.1"/>
    </source>
</evidence>
<dbReference type="RefSeq" id="WP_148112263.1">
    <property type="nucleotide sequence ID" value="NZ_NGJZ01000004.1"/>
</dbReference>
<comment type="caution">
    <text evidence="1">The sequence shown here is derived from an EMBL/GenBank/DDBJ whole genome shotgun (WGS) entry which is preliminary data.</text>
</comment>